<accession>A0A1N6VGP8</accession>
<protein>
    <recommendedName>
        <fullName evidence="4">Trypsin-like peptidase domain-containing protein</fullName>
    </recommendedName>
</protein>
<organism evidence="2 3">
    <name type="scientific">Haladaptatus litoreus</name>
    <dbReference type="NCBI Taxonomy" id="553468"/>
    <lineage>
        <taxon>Archaea</taxon>
        <taxon>Methanobacteriati</taxon>
        <taxon>Methanobacteriota</taxon>
        <taxon>Stenosarchaea group</taxon>
        <taxon>Halobacteria</taxon>
        <taxon>Halobacteriales</taxon>
        <taxon>Haladaptataceae</taxon>
        <taxon>Haladaptatus</taxon>
    </lineage>
</organism>
<evidence type="ECO:0000313" key="3">
    <source>
        <dbReference type="Proteomes" id="UP000186914"/>
    </source>
</evidence>
<gene>
    <name evidence="2" type="ORF">SAMN05421858_0344</name>
</gene>
<name>A0A1N6VGP8_9EURY</name>
<dbReference type="EMBL" id="FTNO01000001">
    <property type="protein sequence ID" value="SIQ76826.1"/>
    <property type="molecule type" value="Genomic_DNA"/>
</dbReference>
<dbReference type="SUPFAM" id="SSF50494">
    <property type="entry name" value="Trypsin-like serine proteases"/>
    <property type="match status" value="1"/>
</dbReference>
<dbReference type="OrthoDB" id="350653at2157"/>
<dbReference type="InterPro" id="IPR009003">
    <property type="entry name" value="Peptidase_S1_PA"/>
</dbReference>
<evidence type="ECO:0000313" key="2">
    <source>
        <dbReference type="EMBL" id="SIQ76826.1"/>
    </source>
</evidence>
<dbReference type="InterPro" id="IPR043504">
    <property type="entry name" value="Peptidase_S1_PA_chymotrypsin"/>
</dbReference>
<dbReference type="AlphaFoldDB" id="A0A1N6VGP8"/>
<dbReference type="RefSeq" id="WP_076427408.1">
    <property type="nucleotide sequence ID" value="NZ_FTNO01000001.1"/>
</dbReference>
<feature type="region of interest" description="Disordered" evidence="1">
    <location>
        <begin position="314"/>
        <end position="375"/>
    </location>
</feature>
<evidence type="ECO:0000256" key="1">
    <source>
        <dbReference type="SAM" id="MobiDB-lite"/>
    </source>
</evidence>
<dbReference type="Gene3D" id="2.40.10.10">
    <property type="entry name" value="Trypsin-like serine proteases"/>
    <property type="match status" value="1"/>
</dbReference>
<keyword evidence="3" id="KW-1185">Reference proteome</keyword>
<feature type="compositionally biased region" description="Gly residues" evidence="1">
    <location>
        <begin position="321"/>
        <end position="371"/>
    </location>
</feature>
<dbReference type="Proteomes" id="UP000186914">
    <property type="component" value="Unassembled WGS sequence"/>
</dbReference>
<feature type="region of interest" description="Disordered" evidence="1">
    <location>
        <begin position="152"/>
        <end position="171"/>
    </location>
</feature>
<proteinExistence type="predicted"/>
<reference evidence="3" key="1">
    <citation type="submission" date="2017-01" db="EMBL/GenBank/DDBJ databases">
        <authorList>
            <person name="Varghese N."/>
            <person name="Submissions S."/>
        </authorList>
    </citation>
    <scope>NUCLEOTIDE SEQUENCE [LARGE SCALE GENOMIC DNA]</scope>
    <source>
        <strain evidence="3">CGMCC 1.7737</strain>
    </source>
</reference>
<sequence length="478" mass="49669">MSHTEDYEDLLECKNVLGVEYDDETNTLTVFVSQKLPDSELADEDNVKLRVSDVNLEVEDAGFEEERDGFDALSRVESMPEAQADRQERHRPVGGGVSEINAKESAATAGPYPARITDTSTANWSDAVSEGDLVRLSNNHVYARINDAEFGEPIIQPSPTDGGSLPDDKTGELLGYVTVEDGAVVDVAARSIDPEQDSAEYHELDDSWPTTVRREDYRSLKGKTVTKTGRTTGVTQSQVKATSASVRVRFGDAGTLTLRDQCIAGAMSEGGDSGSPVFLDSSGELVGLLFAGSSRQTIFNKIGNVEAELGVELLTDEPGDGDGGNGNGGDGGGGDGGNGGGDGGRGGGDDGTGNPGNGGDDGTGGGGGGGDDSATYRETLSETVSVAVGTPQLSLVSFSISGSPSPGEQVSATARVSGSAKGTAWLSVDGDRTTFELAEEHVRGNRYLRNVRLTFTVPDSAGDAFDVDVDGGYVLNSE</sequence>
<evidence type="ECO:0008006" key="4">
    <source>
        <dbReference type="Google" id="ProtNLM"/>
    </source>
</evidence>